<accession>A0A5C0B908</accession>
<dbReference type="KEGG" id="pacr:FXN63_17480"/>
<dbReference type="InterPro" id="IPR006439">
    <property type="entry name" value="HAD-SF_hydro_IA"/>
</dbReference>
<keyword evidence="3" id="KW-1185">Reference proteome</keyword>
<dbReference type="PANTHER" id="PTHR43316:SF3">
    <property type="entry name" value="HALOACID DEHALOGENASE, TYPE II (AFU_ORTHOLOGUE AFUA_2G07750)-RELATED"/>
    <property type="match status" value="1"/>
</dbReference>
<reference evidence="2 3" key="1">
    <citation type="submission" date="2019-08" db="EMBL/GenBank/DDBJ databases">
        <title>Amphibian skin-associated Pigmentiphaga: genome sequence and occurrence across geography and hosts.</title>
        <authorList>
            <person name="Bletz M.C."/>
            <person name="Bunk B."/>
            <person name="Sproeer C."/>
            <person name="Biwer P."/>
            <person name="Reiter S."/>
            <person name="Rabemananjara F.C.E."/>
            <person name="Schulz S."/>
            <person name="Overmann J."/>
            <person name="Vences M."/>
        </authorList>
    </citation>
    <scope>NUCLEOTIDE SEQUENCE [LARGE SCALE GENOMIC DNA]</scope>
    <source>
        <strain evidence="2 3">Mada1488</strain>
    </source>
</reference>
<gene>
    <name evidence="2" type="ORF">FXN63_17480</name>
</gene>
<dbReference type="PANTHER" id="PTHR43316">
    <property type="entry name" value="HYDROLASE, HALOACID DELAHOGENASE-RELATED"/>
    <property type="match status" value="1"/>
</dbReference>
<dbReference type="SUPFAM" id="SSF56784">
    <property type="entry name" value="HAD-like"/>
    <property type="match status" value="1"/>
</dbReference>
<dbReference type="Gene3D" id="1.10.150.750">
    <property type="match status" value="1"/>
</dbReference>
<dbReference type="CDD" id="cd02588">
    <property type="entry name" value="HAD_L2-DEX"/>
    <property type="match status" value="1"/>
</dbReference>
<dbReference type="GO" id="GO:0019120">
    <property type="term" value="F:hydrolase activity, acting on acid halide bonds, in C-halide compounds"/>
    <property type="evidence" value="ECO:0007669"/>
    <property type="project" value="InterPro"/>
</dbReference>
<keyword evidence="1" id="KW-0378">Hydrolase</keyword>
<evidence type="ECO:0000313" key="3">
    <source>
        <dbReference type="Proteomes" id="UP000325161"/>
    </source>
</evidence>
<proteinExistence type="predicted"/>
<protein>
    <submittedName>
        <fullName evidence="2">Haloacid dehalogenase type II</fullName>
    </submittedName>
</protein>
<dbReference type="PRINTS" id="PR00413">
    <property type="entry name" value="HADHALOGNASE"/>
</dbReference>
<organism evidence="2 3">
    <name type="scientific">Pigmentiphaga aceris</name>
    <dbReference type="NCBI Taxonomy" id="1940612"/>
    <lineage>
        <taxon>Bacteria</taxon>
        <taxon>Pseudomonadati</taxon>
        <taxon>Pseudomonadota</taxon>
        <taxon>Betaproteobacteria</taxon>
        <taxon>Burkholderiales</taxon>
        <taxon>Alcaligenaceae</taxon>
        <taxon>Pigmentiphaga</taxon>
    </lineage>
</organism>
<dbReference type="Proteomes" id="UP000325161">
    <property type="component" value="Chromosome"/>
</dbReference>
<evidence type="ECO:0000256" key="1">
    <source>
        <dbReference type="ARBA" id="ARBA00022801"/>
    </source>
</evidence>
<dbReference type="InterPro" id="IPR051540">
    <property type="entry name" value="S-2-haloacid_dehalogenase"/>
</dbReference>
<dbReference type="OrthoDB" id="9785638at2"/>
<dbReference type="InterPro" id="IPR006328">
    <property type="entry name" value="2-HAD"/>
</dbReference>
<dbReference type="Gene3D" id="3.40.50.1000">
    <property type="entry name" value="HAD superfamily/HAD-like"/>
    <property type="match status" value="1"/>
</dbReference>
<dbReference type="NCBIfam" id="TIGR01428">
    <property type="entry name" value="HAD_type_II"/>
    <property type="match status" value="1"/>
</dbReference>
<name>A0A5C0B908_9BURK</name>
<dbReference type="InterPro" id="IPR023214">
    <property type="entry name" value="HAD_sf"/>
</dbReference>
<dbReference type="Pfam" id="PF00702">
    <property type="entry name" value="Hydrolase"/>
    <property type="match status" value="1"/>
</dbReference>
<dbReference type="InterPro" id="IPR036412">
    <property type="entry name" value="HAD-like_sf"/>
</dbReference>
<sequence>MTQIRALVFDVFGTVVDWRNGIAREAAPFLKKWGRTDIDPIAFSDAWRGRYQPSMEEIRSGRRPYCRLDVLHRENLSYVLQYFGIEEAAISEQELVSLNKAWHRLDAWPDVVAALDRLKPHYILGPLSNGNISLMVNLARHAKLPWEVVLGAEITHAYKPSPQAYLRAVEALDLPHAEVCLVAAHNSDLRAARSCGLSTAFVPRPDEYGSHEKADLKADSEWDVIATDFTDLADQLLVGKSA</sequence>
<dbReference type="AlphaFoldDB" id="A0A5C0B908"/>
<dbReference type="EMBL" id="CP043046">
    <property type="protein sequence ID" value="QEI09397.1"/>
    <property type="molecule type" value="Genomic_DNA"/>
</dbReference>
<dbReference type="NCBIfam" id="TIGR01493">
    <property type="entry name" value="HAD-SF-IA-v2"/>
    <property type="match status" value="1"/>
</dbReference>
<evidence type="ECO:0000313" key="2">
    <source>
        <dbReference type="EMBL" id="QEI09397.1"/>
    </source>
</evidence>